<evidence type="ECO:0000313" key="2">
    <source>
        <dbReference type="Proteomes" id="UP000694863"/>
    </source>
</evidence>
<reference evidence="3" key="1">
    <citation type="submission" date="2025-08" db="UniProtKB">
        <authorList>
            <consortium name="RefSeq"/>
        </authorList>
    </citation>
    <scope>IDENTIFICATION</scope>
</reference>
<keyword evidence="2" id="KW-1185">Reference proteome</keyword>
<dbReference type="RefSeq" id="XP_012860165.1">
    <property type="nucleotide sequence ID" value="XM_013004711.1"/>
</dbReference>
<organism evidence="2 3">
    <name type="scientific">Echinops telfairi</name>
    <name type="common">Lesser hedgehog tenrec</name>
    <dbReference type="NCBI Taxonomy" id="9371"/>
    <lineage>
        <taxon>Eukaryota</taxon>
        <taxon>Metazoa</taxon>
        <taxon>Chordata</taxon>
        <taxon>Craniata</taxon>
        <taxon>Vertebrata</taxon>
        <taxon>Euteleostomi</taxon>
        <taxon>Mammalia</taxon>
        <taxon>Eutheria</taxon>
        <taxon>Afrotheria</taxon>
        <taxon>Tenrecidae</taxon>
        <taxon>Tenrecinae</taxon>
        <taxon>Echinops</taxon>
    </lineage>
</organism>
<accession>A0ABM0ZQG2</accession>
<dbReference type="Proteomes" id="UP000694863">
    <property type="component" value="Unplaced"/>
</dbReference>
<dbReference type="GeneID" id="105978636"/>
<feature type="region of interest" description="Disordered" evidence="1">
    <location>
        <begin position="1"/>
        <end position="187"/>
    </location>
</feature>
<proteinExistence type="predicted"/>
<name>A0ABM0ZQG2_ECHTE</name>
<gene>
    <name evidence="3" type="primary">EPOP</name>
</gene>
<sequence length="334" mass="34573">MSATRCGHERLMDKRPVSPGSSELSPTARRPSFSPLSFAGPGDPRATPWPPRAEPRRAPSPPPPPRSLRARRDTAGLSPPSGVLAPATKAARKARGDRPVASGRAQHEPGPFSGMTPGGREANALGSGAGSYAEPGRPNPAHSHPAPPFSPFRKSPPRRCPTHTPPTGRCGGQGRALAPGARPPPRVPAAAHLARMRHEGRGLGAALASAGMPCPLTVSRLGAIAFSAPRTAPRVGGASSAWAVVGPKPLAFRTEASRADITKLRTKQTFASPGRELAQGADPGFALRPAAPGRCPRTPVRPASLPAPTGKLRPRCSPGRGPKRSYRGRTATAI</sequence>
<protein>
    <submittedName>
        <fullName evidence="3">Translation initiation factor IF-2</fullName>
    </submittedName>
</protein>
<feature type="compositionally biased region" description="Pro residues" evidence="1">
    <location>
        <begin position="47"/>
        <end position="66"/>
    </location>
</feature>
<feature type="compositionally biased region" description="Basic and acidic residues" evidence="1">
    <location>
        <begin position="1"/>
        <end position="16"/>
    </location>
</feature>
<keyword evidence="3" id="KW-0648">Protein biosynthesis</keyword>
<feature type="region of interest" description="Disordered" evidence="1">
    <location>
        <begin position="275"/>
        <end position="334"/>
    </location>
</feature>
<keyword evidence="3" id="KW-0396">Initiation factor</keyword>
<evidence type="ECO:0000313" key="3">
    <source>
        <dbReference type="RefSeq" id="XP_012860165.1"/>
    </source>
</evidence>
<dbReference type="GO" id="GO:0003743">
    <property type="term" value="F:translation initiation factor activity"/>
    <property type="evidence" value="ECO:0007669"/>
    <property type="project" value="UniProtKB-KW"/>
</dbReference>
<evidence type="ECO:0000256" key="1">
    <source>
        <dbReference type="SAM" id="MobiDB-lite"/>
    </source>
</evidence>